<evidence type="ECO:0000259" key="5">
    <source>
        <dbReference type="Pfam" id="PF25876"/>
    </source>
</evidence>
<comment type="similarity">
    <text evidence="2">Belongs to the membrane fusion protein (MFP) (TC 8.A.1) family.</text>
</comment>
<dbReference type="Gene3D" id="2.40.30.170">
    <property type="match status" value="1"/>
</dbReference>
<accession>A0A2U1V0X1</accession>
<proteinExistence type="inferred from homology"/>
<protein>
    <submittedName>
        <fullName evidence="9">Efflux transporter periplasmic adaptor subunit</fullName>
    </submittedName>
</protein>
<dbReference type="PANTHER" id="PTHR30158">
    <property type="entry name" value="ACRA/E-RELATED COMPONENT OF DRUG EFFLUX TRANSPORTER"/>
    <property type="match status" value="1"/>
</dbReference>
<evidence type="ECO:0000256" key="1">
    <source>
        <dbReference type="ARBA" id="ARBA00004196"/>
    </source>
</evidence>
<organism evidence="9 10">
    <name type="scientific">Teichococcus aestuarii</name>
    <dbReference type="NCBI Taxonomy" id="568898"/>
    <lineage>
        <taxon>Bacteria</taxon>
        <taxon>Pseudomonadati</taxon>
        <taxon>Pseudomonadota</taxon>
        <taxon>Alphaproteobacteria</taxon>
        <taxon>Acetobacterales</taxon>
        <taxon>Roseomonadaceae</taxon>
        <taxon>Roseomonas</taxon>
    </lineage>
</organism>
<dbReference type="OrthoDB" id="9816569at2"/>
<comment type="caution">
    <text evidence="9">The sequence shown here is derived from an EMBL/GenBank/DDBJ whole genome shotgun (WGS) entry which is preliminary data.</text>
</comment>
<feature type="domain" description="Multidrug resistance protein MdtA-like barrel-sandwich hybrid" evidence="6">
    <location>
        <begin position="58"/>
        <end position="194"/>
    </location>
</feature>
<feature type="domain" description="Multidrug resistance protein MdtA-like alpha-helical hairpin" evidence="5">
    <location>
        <begin position="99"/>
        <end position="167"/>
    </location>
</feature>
<evidence type="ECO:0000256" key="2">
    <source>
        <dbReference type="ARBA" id="ARBA00009477"/>
    </source>
</evidence>
<dbReference type="Proteomes" id="UP000245048">
    <property type="component" value="Unassembled WGS sequence"/>
</dbReference>
<dbReference type="Pfam" id="PF25944">
    <property type="entry name" value="Beta-barrel_RND"/>
    <property type="match status" value="1"/>
</dbReference>
<reference evidence="10" key="1">
    <citation type="submission" date="2017-10" db="EMBL/GenBank/DDBJ databases">
        <authorList>
            <person name="Toshchakov S.V."/>
            <person name="Goeva M.A."/>
        </authorList>
    </citation>
    <scope>NUCLEOTIDE SEQUENCE [LARGE SCALE GENOMIC DNA]</scope>
    <source>
        <strain evidence="10">JR1/69-1-13</strain>
    </source>
</reference>
<name>A0A2U1V0X1_9PROT</name>
<comment type="subcellular location">
    <subcellularLocation>
        <location evidence="1">Cell envelope</location>
    </subcellularLocation>
</comment>
<dbReference type="SUPFAM" id="SSF111369">
    <property type="entry name" value="HlyD-like secretion proteins"/>
    <property type="match status" value="1"/>
</dbReference>
<dbReference type="EMBL" id="PDOA01000013">
    <property type="protein sequence ID" value="PWC27555.1"/>
    <property type="molecule type" value="Genomic_DNA"/>
</dbReference>
<evidence type="ECO:0000313" key="9">
    <source>
        <dbReference type="EMBL" id="PWC27555.1"/>
    </source>
</evidence>
<evidence type="ECO:0000259" key="7">
    <source>
        <dbReference type="Pfam" id="PF25944"/>
    </source>
</evidence>
<dbReference type="NCBIfam" id="TIGR01730">
    <property type="entry name" value="RND_mfp"/>
    <property type="match status" value="1"/>
</dbReference>
<dbReference type="GO" id="GO:0005886">
    <property type="term" value="C:plasma membrane"/>
    <property type="evidence" value="ECO:0007669"/>
    <property type="project" value="TreeGrafter"/>
</dbReference>
<evidence type="ECO:0000259" key="6">
    <source>
        <dbReference type="Pfam" id="PF25917"/>
    </source>
</evidence>
<keyword evidence="10" id="KW-1185">Reference proteome</keyword>
<dbReference type="AlphaFoldDB" id="A0A2U1V0X1"/>
<dbReference type="InterPro" id="IPR058627">
    <property type="entry name" value="MdtA-like_C"/>
</dbReference>
<feature type="domain" description="Multidrug resistance protein MdtA-like C-terminal permuted SH3" evidence="8">
    <location>
        <begin position="292"/>
        <end position="349"/>
    </location>
</feature>
<evidence type="ECO:0000259" key="8">
    <source>
        <dbReference type="Pfam" id="PF25967"/>
    </source>
</evidence>
<feature type="domain" description="Multidrug resistance protein MdtA-like beta-barrel" evidence="7">
    <location>
        <begin position="203"/>
        <end position="288"/>
    </location>
</feature>
<dbReference type="InterPro" id="IPR058625">
    <property type="entry name" value="MdtA-like_BSH"/>
</dbReference>
<evidence type="ECO:0000256" key="3">
    <source>
        <dbReference type="SAM" id="Coils"/>
    </source>
</evidence>
<keyword evidence="3" id="KW-0175">Coiled coil</keyword>
<sequence>MPSPFRKINPLALGLLALALPLAAAAQPAPPAVTVAEPLRRQVTEWDEHIARLEPSARVELRPRISGQVQKVHFRDGQVVREGDLLFTIDQRPFAIAVEAARAEIARAQAKLDLARQDIDRTAPLVRDRIAPQAQLDTRRAAQREAEGQLAAAQAQLRQAELELSWTEVRAPQPGRASDRRVDAGNLVQAGGTLLTTILTLDPIYAVFDMSEADYLRLARQGVTRPGASPAVQLRLADETGWAREGRLDFIDSALEGRSGTLRARAQLANADLLLAPGLFARLRLRAGEGEVLLIPDAAIAADQASRMVLTVAQDGTVQARPVTLGPVVDGLRVVRQGLSPEDRVIVAGQHLARPGARVTAEVAPARLAAR</sequence>
<dbReference type="Pfam" id="PF25876">
    <property type="entry name" value="HH_MFP_RND"/>
    <property type="match status" value="1"/>
</dbReference>
<dbReference type="PANTHER" id="PTHR30158:SF24">
    <property type="entry name" value="HLYD FAMILY SECRETION PROTEIN"/>
    <property type="match status" value="1"/>
</dbReference>
<dbReference type="InterPro" id="IPR058624">
    <property type="entry name" value="MdtA-like_HH"/>
</dbReference>
<evidence type="ECO:0000256" key="4">
    <source>
        <dbReference type="SAM" id="SignalP"/>
    </source>
</evidence>
<dbReference type="Gene3D" id="1.10.287.470">
    <property type="entry name" value="Helix hairpin bin"/>
    <property type="match status" value="1"/>
</dbReference>
<feature type="signal peptide" evidence="4">
    <location>
        <begin position="1"/>
        <end position="26"/>
    </location>
</feature>
<gene>
    <name evidence="9" type="ORF">CR165_17255</name>
</gene>
<feature type="chain" id="PRO_5015705787" evidence="4">
    <location>
        <begin position="27"/>
        <end position="371"/>
    </location>
</feature>
<dbReference type="Pfam" id="PF25917">
    <property type="entry name" value="BSH_RND"/>
    <property type="match status" value="1"/>
</dbReference>
<dbReference type="Gene3D" id="2.40.50.100">
    <property type="match status" value="1"/>
</dbReference>
<feature type="coiled-coil region" evidence="3">
    <location>
        <begin position="143"/>
        <end position="170"/>
    </location>
</feature>
<dbReference type="GO" id="GO:0022857">
    <property type="term" value="F:transmembrane transporter activity"/>
    <property type="evidence" value="ECO:0007669"/>
    <property type="project" value="InterPro"/>
</dbReference>
<dbReference type="Gene3D" id="2.40.420.20">
    <property type="match status" value="1"/>
</dbReference>
<dbReference type="GO" id="GO:0046677">
    <property type="term" value="P:response to antibiotic"/>
    <property type="evidence" value="ECO:0007669"/>
    <property type="project" value="TreeGrafter"/>
</dbReference>
<dbReference type="GO" id="GO:0030313">
    <property type="term" value="C:cell envelope"/>
    <property type="evidence" value="ECO:0007669"/>
    <property type="project" value="UniProtKB-SubCell"/>
</dbReference>
<evidence type="ECO:0000313" key="10">
    <source>
        <dbReference type="Proteomes" id="UP000245048"/>
    </source>
</evidence>
<dbReference type="InterPro" id="IPR006143">
    <property type="entry name" value="RND_pump_MFP"/>
</dbReference>
<dbReference type="RefSeq" id="WP_109518192.1">
    <property type="nucleotide sequence ID" value="NZ_JBHSCH010000010.1"/>
</dbReference>
<dbReference type="FunFam" id="2.40.420.20:FF:000001">
    <property type="entry name" value="Efflux RND transporter periplasmic adaptor subunit"/>
    <property type="match status" value="1"/>
</dbReference>
<keyword evidence="4" id="KW-0732">Signal</keyword>
<dbReference type="Pfam" id="PF25967">
    <property type="entry name" value="RND-MFP_C"/>
    <property type="match status" value="1"/>
</dbReference>
<dbReference type="InterPro" id="IPR058626">
    <property type="entry name" value="MdtA-like_b-barrel"/>
</dbReference>